<evidence type="ECO:0000313" key="2">
    <source>
        <dbReference type="Proteomes" id="UP000700334"/>
    </source>
</evidence>
<comment type="caution">
    <text evidence="1">The sequence shown here is derived from an EMBL/GenBank/DDBJ whole genome shotgun (WGS) entry which is preliminary data.</text>
</comment>
<evidence type="ECO:0000313" key="1">
    <source>
        <dbReference type="EMBL" id="KAG8518406.1"/>
    </source>
</evidence>
<dbReference type="EMBL" id="JAGFMF010011634">
    <property type="protein sequence ID" value="KAG8518406.1"/>
    <property type="molecule type" value="Genomic_DNA"/>
</dbReference>
<reference evidence="1" key="1">
    <citation type="journal article" date="2021" name="Evol. Appl.">
        <title>The genome of the Pyrenean desman and the effects of bottlenecks and inbreeding on the genomic landscape of an endangered species.</title>
        <authorList>
            <person name="Escoda L."/>
            <person name="Castresana J."/>
        </authorList>
    </citation>
    <scope>NUCLEOTIDE SEQUENCE</scope>
    <source>
        <strain evidence="1">IBE-C5619</strain>
    </source>
</reference>
<keyword evidence="2" id="KW-1185">Reference proteome</keyword>
<name>A0A8J6DRS4_GALPY</name>
<proteinExistence type="predicted"/>
<dbReference type="AlphaFoldDB" id="A0A8J6DRS4"/>
<dbReference type="Proteomes" id="UP000700334">
    <property type="component" value="Unassembled WGS sequence"/>
</dbReference>
<organism evidence="1 2">
    <name type="scientific">Galemys pyrenaicus</name>
    <name type="common">Iberian desman</name>
    <name type="synonym">Pyrenean desman</name>
    <dbReference type="NCBI Taxonomy" id="202257"/>
    <lineage>
        <taxon>Eukaryota</taxon>
        <taxon>Metazoa</taxon>
        <taxon>Chordata</taxon>
        <taxon>Craniata</taxon>
        <taxon>Vertebrata</taxon>
        <taxon>Euteleostomi</taxon>
        <taxon>Mammalia</taxon>
        <taxon>Eutheria</taxon>
        <taxon>Laurasiatheria</taxon>
        <taxon>Eulipotyphla</taxon>
        <taxon>Talpidae</taxon>
        <taxon>Galemys</taxon>
    </lineage>
</organism>
<protein>
    <submittedName>
        <fullName evidence="1">Uncharacterized protein</fullName>
    </submittedName>
</protein>
<sequence>VIPNEGSVNTSSLRQAISRSGSHATTTLSPKIGACICLNKKVVMTSPRQLVDRQLTPQNRRVQIKLIVNRAPQLWHRSSATELSRTVKVLRNAHCGCSADSADLRTSQATSAEALECPASEE</sequence>
<gene>
    <name evidence="1" type="ORF">J0S82_014948</name>
</gene>
<feature type="non-terminal residue" evidence="1">
    <location>
        <position position="1"/>
    </location>
</feature>
<accession>A0A8J6DRS4</accession>